<organism evidence="2 3">
    <name type="scientific">Armillaria ostoyae</name>
    <name type="common">Armillaria root rot fungus</name>
    <dbReference type="NCBI Taxonomy" id="47428"/>
    <lineage>
        <taxon>Eukaryota</taxon>
        <taxon>Fungi</taxon>
        <taxon>Dikarya</taxon>
        <taxon>Basidiomycota</taxon>
        <taxon>Agaricomycotina</taxon>
        <taxon>Agaricomycetes</taxon>
        <taxon>Agaricomycetidae</taxon>
        <taxon>Agaricales</taxon>
        <taxon>Marasmiineae</taxon>
        <taxon>Physalacriaceae</taxon>
        <taxon>Armillaria</taxon>
    </lineage>
</organism>
<dbReference type="AlphaFoldDB" id="A0A284REU4"/>
<evidence type="ECO:0000313" key="2">
    <source>
        <dbReference type="EMBL" id="SJL07279.1"/>
    </source>
</evidence>
<sequence>MLVPTPTLLPSSHSWRSNSIATNDDGGSTQLWDSTYKKRTENETSNFALTLAQKLFSSKGSTPLNISDGRVTVQGRTHHPSKCMRHDTNMTLEGRRDLDDTTGLIHYCVLLMLSAEDKEHGRCLGVYHHF</sequence>
<feature type="compositionally biased region" description="Polar residues" evidence="1">
    <location>
        <begin position="8"/>
        <end position="22"/>
    </location>
</feature>
<accession>A0A284REU4</accession>
<dbReference type="EMBL" id="FUEG01000008">
    <property type="protein sequence ID" value="SJL07279.1"/>
    <property type="molecule type" value="Genomic_DNA"/>
</dbReference>
<feature type="region of interest" description="Disordered" evidence="1">
    <location>
        <begin position="1"/>
        <end position="22"/>
    </location>
</feature>
<reference evidence="3" key="1">
    <citation type="journal article" date="2017" name="Nat. Ecol. Evol.">
        <title>Genome expansion and lineage-specific genetic innovations in the forest pathogenic fungi Armillaria.</title>
        <authorList>
            <person name="Sipos G."/>
            <person name="Prasanna A.N."/>
            <person name="Walter M.C."/>
            <person name="O'Connor E."/>
            <person name="Balint B."/>
            <person name="Krizsan K."/>
            <person name="Kiss B."/>
            <person name="Hess J."/>
            <person name="Varga T."/>
            <person name="Slot J."/>
            <person name="Riley R."/>
            <person name="Boka B."/>
            <person name="Rigling D."/>
            <person name="Barry K."/>
            <person name="Lee J."/>
            <person name="Mihaltcheva S."/>
            <person name="LaButti K."/>
            <person name="Lipzen A."/>
            <person name="Waldron R."/>
            <person name="Moloney N.M."/>
            <person name="Sperisen C."/>
            <person name="Kredics L."/>
            <person name="Vagvoelgyi C."/>
            <person name="Patrignani A."/>
            <person name="Fitzpatrick D."/>
            <person name="Nagy I."/>
            <person name="Doyle S."/>
            <person name="Anderson J.B."/>
            <person name="Grigoriev I.V."/>
            <person name="Gueldener U."/>
            <person name="Muensterkoetter M."/>
            <person name="Nagy L.G."/>
        </authorList>
    </citation>
    <scope>NUCLEOTIDE SEQUENCE [LARGE SCALE GENOMIC DNA]</scope>
    <source>
        <strain evidence="3">C18/9</strain>
    </source>
</reference>
<dbReference type="Proteomes" id="UP000219338">
    <property type="component" value="Unassembled WGS sequence"/>
</dbReference>
<evidence type="ECO:0000256" key="1">
    <source>
        <dbReference type="SAM" id="MobiDB-lite"/>
    </source>
</evidence>
<keyword evidence="3" id="KW-1185">Reference proteome</keyword>
<protein>
    <submittedName>
        <fullName evidence="2">Uncharacterized protein</fullName>
    </submittedName>
</protein>
<proteinExistence type="predicted"/>
<name>A0A284REU4_ARMOS</name>
<evidence type="ECO:0000313" key="3">
    <source>
        <dbReference type="Proteomes" id="UP000219338"/>
    </source>
</evidence>
<gene>
    <name evidence="2" type="ORF">ARMOST_10622</name>
</gene>